<accession>A0ABT6M4Z9</accession>
<keyword evidence="1" id="KW-1133">Transmembrane helix</keyword>
<keyword evidence="3" id="KW-1185">Reference proteome</keyword>
<gene>
    <name evidence="2" type="ORF">M2280_000591</name>
</gene>
<evidence type="ECO:0000256" key="1">
    <source>
        <dbReference type="SAM" id="Phobius"/>
    </source>
</evidence>
<proteinExistence type="predicted"/>
<evidence type="ECO:0000313" key="3">
    <source>
        <dbReference type="Proteomes" id="UP001160334"/>
    </source>
</evidence>
<name>A0ABT6M4Z9_9NOCA</name>
<organism evidence="2 3">
    <name type="scientific">Prescottella agglutinans</name>
    <dbReference type="NCBI Taxonomy" id="1644129"/>
    <lineage>
        <taxon>Bacteria</taxon>
        <taxon>Bacillati</taxon>
        <taxon>Actinomycetota</taxon>
        <taxon>Actinomycetes</taxon>
        <taxon>Mycobacteriales</taxon>
        <taxon>Nocardiaceae</taxon>
        <taxon>Prescottella</taxon>
    </lineage>
</organism>
<comment type="caution">
    <text evidence="2">The sequence shown here is derived from an EMBL/GenBank/DDBJ whole genome shotgun (WGS) entry which is preliminary data.</text>
</comment>
<feature type="transmembrane region" description="Helical" evidence="1">
    <location>
        <begin position="98"/>
        <end position="120"/>
    </location>
</feature>
<reference evidence="2 3" key="1">
    <citation type="submission" date="2023-04" db="EMBL/GenBank/DDBJ databases">
        <title>Forest soil microbial communities from Buena Vista Peninsula, Colon Province, Panama.</title>
        <authorList>
            <person name="Bouskill N."/>
        </authorList>
    </citation>
    <scope>NUCLEOTIDE SEQUENCE [LARGE SCALE GENOMIC DNA]</scope>
    <source>
        <strain evidence="2 3">CFH S0262</strain>
    </source>
</reference>
<evidence type="ECO:0000313" key="2">
    <source>
        <dbReference type="EMBL" id="MDH6279386.1"/>
    </source>
</evidence>
<feature type="transmembrane region" description="Helical" evidence="1">
    <location>
        <begin position="157"/>
        <end position="177"/>
    </location>
</feature>
<sequence>MEPDLRSLLHRPLLSRSVPLDRENAASRISAYVYGNILILAALIPETVSRSDSRTILVVAGTALSTFIAHAFAEGVGKSVRSGRQLTTADRLAELRDSVPVLSSALLPIVLLATAVFGWLEPFTAQVIAEVTILIRIASMVFVIARLRGERPSRDTLIAAGLLAVAATAIVVVKIVLTHH</sequence>
<dbReference type="RefSeq" id="WP_280758753.1">
    <property type="nucleotide sequence ID" value="NZ_JARXVC010000001.1"/>
</dbReference>
<dbReference type="Proteomes" id="UP001160334">
    <property type="component" value="Unassembled WGS sequence"/>
</dbReference>
<feature type="transmembrane region" description="Helical" evidence="1">
    <location>
        <begin position="126"/>
        <end position="145"/>
    </location>
</feature>
<dbReference type="EMBL" id="JARXVC010000001">
    <property type="protein sequence ID" value="MDH6279386.1"/>
    <property type="molecule type" value="Genomic_DNA"/>
</dbReference>
<protein>
    <submittedName>
        <fullName evidence="2">High-affinity Fe2+/Pb2+ permease</fullName>
    </submittedName>
</protein>
<keyword evidence="1" id="KW-0812">Transmembrane</keyword>
<feature type="transmembrane region" description="Helical" evidence="1">
    <location>
        <begin position="56"/>
        <end position="77"/>
    </location>
</feature>
<feature type="transmembrane region" description="Helical" evidence="1">
    <location>
        <begin position="25"/>
        <end position="44"/>
    </location>
</feature>
<keyword evidence="1" id="KW-0472">Membrane</keyword>